<dbReference type="GO" id="GO:0031564">
    <property type="term" value="P:transcription antitermination"/>
    <property type="evidence" value="ECO:0007669"/>
    <property type="project" value="UniProtKB-UniRule"/>
</dbReference>
<organism evidence="11 12">
    <name type="scientific">Formosa sediminum</name>
    <dbReference type="NCBI Taxonomy" id="2594004"/>
    <lineage>
        <taxon>Bacteria</taxon>
        <taxon>Pseudomonadati</taxon>
        <taxon>Bacteroidota</taxon>
        <taxon>Flavobacteriia</taxon>
        <taxon>Flavobacteriales</taxon>
        <taxon>Flavobacteriaceae</taxon>
        <taxon>Formosa</taxon>
    </lineage>
</organism>
<keyword evidence="1 7" id="KW-0806">Transcription termination</keyword>
<keyword evidence="12" id="KW-1185">Reference proteome</keyword>
<evidence type="ECO:0000313" key="12">
    <source>
        <dbReference type="Proteomes" id="UP000319209"/>
    </source>
</evidence>
<dbReference type="Gene3D" id="3.30.300.20">
    <property type="match status" value="2"/>
</dbReference>
<dbReference type="GO" id="GO:0005829">
    <property type="term" value="C:cytosol"/>
    <property type="evidence" value="ECO:0007669"/>
    <property type="project" value="TreeGrafter"/>
</dbReference>
<dbReference type="CDD" id="cd22529">
    <property type="entry name" value="KH-II_NusA_rpt2"/>
    <property type="match status" value="1"/>
</dbReference>
<dbReference type="Gene3D" id="3.30.1480.10">
    <property type="entry name" value="NusA, N-terminal domain"/>
    <property type="match status" value="1"/>
</dbReference>
<keyword evidence="6 7" id="KW-0804">Transcription</keyword>
<protein>
    <recommendedName>
        <fullName evidence="7">Transcription termination/antitermination protein NusA</fullName>
    </recommendedName>
</protein>
<name>A0A516GN55_9FLAO</name>
<dbReference type="Gene3D" id="2.40.50.140">
    <property type="entry name" value="Nucleic acid-binding proteins"/>
    <property type="match status" value="1"/>
</dbReference>
<dbReference type="FunFam" id="3.30.300.20:FF:000002">
    <property type="entry name" value="Transcription termination/antitermination protein NusA"/>
    <property type="match status" value="1"/>
</dbReference>
<dbReference type="NCBIfam" id="TIGR01953">
    <property type="entry name" value="NusA"/>
    <property type="match status" value="1"/>
</dbReference>
<dbReference type="KEGG" id="fop:FNB79_02885"/>
<dbReference type="PANTHER" id="PTHR22648">
    <property type="entry name" value="TRANSCRIPTION TERMINATION FACTOR NUSA"/>
    <property type="match status" value="1"/>
</dbReference>
<dbReference type="InterPro" id="IPR025249">
    <property type="entry name" value="TF_NusA_KH_1st"/>
</dbReference>
<sequence>MENLALIDSFSEFKDDKLIDRVTLMAILEDVFRNALKKKFGDDDNFDIIINPDKGDLEIWRNRIVVADGEVEEPNQEISLSEARKIEPDFEVGEDVSEEVKLIDLGRRAILALRQNLISKIHEHDNTNIYKQFKDLIGDIYTAEVHHIRHRAVILLDDEGNEIILPKEKQIPSDFFRKGDNVRGVIENVELKGSKPAIIMSRTSPLFLEKLFEQEIPEVFDGLISVKNVVRIPGEKAKVAVDSYDDRIDPVGACVGMKGSRIHGIVRELGNENIDVINFTSNLQLYITRALSPAKVTSIKIDEENKRAEVILKPEEVSKAIGRGGHNIRLAGQLTGYEIDVFREGAEEDVELTEFSDEIDSWIIDELSKAGLDTAKSVLDQDVEDLVKRTDLEEETINEVIRILREEFEE</sequence>
<comment type="subcellular location">
    <subcellularLocation>
        <location evidence="7">Cytoplasm</location>
    </subcellularLocation>
</comment>
<dbReference type="PROSITE" id="PS50084">
    <property type="entry name" value="KH_TYPE_1"/>
    <property type="match status" value="1"/>
</dbReference>
<comment type="function">
    <text evidence="7">Participates in both transcription termination and antitermination.</text>
</comment>
<evidence type="ECO:0000256" key="7">
    <source>
        <dbReference type="HAMAP-Rule" id="MF_00945"/>
    </source>
</evidence>
<dbReference type="Proteomes" id="UP000319209">
    <property type="component" value="Chromosome"/>
</dbReference>
<dbReference type="SUPFAM" id="SSF69705">
    <property type="entry name" value="Transcription factor NusA, N-terminal domain"/>
    <property type="match status" value="1"/>
</dbReference>
<dbReference type="SUPFAM" id="SSF47794">
    <property type="entry name" value="Rad51 N-terminal domain-like"/>
    <property type="match status" value="1"/>
</dbReference>
<dbReference type="InterPro" id="IPR009019">
    <property type="entry name" value="KH_sf_prok-type"/>
</dbReference>
<proteinExistence type="inferred from homology"/>
<keyword evidence="4 7" id="KW-0694">RNA-binding</keyword>
<dbReference type="InterPro" id="IPR010995">
    <property type="entry name" value="DNA_repair_Rad51/TF_NusA_a-hlx"/>
</dbReference>
<dbReference type="OrthoDB" id="9807233at2"/>
<evidence type="ECO:0000256" key="3">
    <source>
        <dbReference type="ARBA" id="ARBA00022814"/>
    </source>
</evidence>
<evidence type="ECO:0000259" key="9">
    <source>
        <dbReference type="Pfam" id="PF13184"/>
    </source>
</evidence>
<evidence type="ECO:0000256" key="1">
    <source>
        <dbReference type="ARBA" id="ARBA00022472"/>
    </source>
</evidence>
<dbReference type="AlphaFoldDB" id="A0A516GN55"/>
<dbReference type="InterPro" id="IPR058582">
    <property type="entry name" value="KH_NusA_2nd"/>
</dbReference>
<dbReference type="Pfam" id="PF08529">
    <property type="entry name" value="NusA_N"/>
    <property type="match status" value="1"/>
</dbReference>
<evidence type="ECO:0000256" key="2">
    <source>
        <dbReference type="ARBA" id="ARBA00022490"/>
    </source>
</evidence>
<dbReference type="CDD" id="cd02134">
    <property type="entry name" value="KH-II_NusA_rpt1"/>
    <property type="match status" value="1"/>
</dbReference>
<dbReference type="HAMAP" id="MF_00945_B">
    <property type="entry name" value="NusA_B"/>
    <property type="match status" value="1"/>
</dbReference>
<dbReference type="InterPro" id="IPR030842">
    <property type="entry name" value="TF_NusA_bacterial"/>
</dbReference>
<dbReference type="InterPro" id="IPR010213">
    <property type="entry name" value="TF_NusA"/>
</dbReference>
<dbReference type="InterPro" id="IPR036555">
    <property type="entry name" value="NusA_N_sf"/>
</dbReference>
<comment type="subunit">
    <text evidence="7">Monomer. Binds directly to the core enzyme of the DNA-dependent RNA polymerase and to nascent RNA.</text>
</comment>
<evidence type="ECO:0000256" key="5">
    <source>
        <dbReference type="ARBA" id="ARBA00023015"/>
    </source>
</evidence>
<dbReference type="GO" id="GO:0003723">
    <property type="term" value="F:RNA binding"/>
    <property type="evidence" value="ECO:0007669"/>
    <property type="project" value="UniProtKB-UniRule"/>
</dbReference>
<dbReference type="SUPFAM" id="SSF54814">
    <property type="entry name" value="Prokaryotic type KH domain (KH-domain type II)"/>
    <property type="match status" value="2"/>
</dbReference>
<dbReference type="GO" id="GO:0006353">
    <property type="term" value="P:DNA-templated transcription termination"/>
    <property type="evidence" value="ECO:0007669"/>
    <property type="project" value="UniProtKB-UniRule"/>
</dbReference>
<evidence type="ECO:0000259" key="8">
    <source>
        <dbReference type="Pfam" id="PF08529"/>
    </source>
</evidence>
<dbReference type="RefSeq" id="WP_143379868.1">
    <property type="nucleotide sequence ID" value="NZ_CP041637.1"/>
</dbReference>
<dbReference type="InterPro" id="IPR012340">
    <property type="entry name" value="NA-bd_OB-fold"/>
</dbReference>
<keyword evidence="5 7" id="KW-0805">Transcription regulation</keyword>
<dbReference type="Pfam" id="PF13184">
    <property type="entry name" value="KH_NusA_1st"/>
    <property type="match status" value="1"/>
</dbReference>
<accession>A0A516GN55</accession>
<dbReference type="GO" id="GO:0000166">
    <property type="term" value="F:nucleotide binding"/>
    <property type="evidence" value="ECO:0007669"/>
    <property type="project" value="InterPro"/>
</dbReference>
<dbReference type="InterPro" id="IPR015946">
    <property type="entry name" value="KH_dom-like_a/b"/>
</dbReference>
<dbReference type="EMBL" id="CP041637">
    <property type="protein sequence ID" value="QDO92961.1"/>
    <property type="molecule type" value="Genomic_DNA"/>
</dbReference>
<keyword evidence="2 7" id="KW-0963">Cytoplasm</keyword>
<feature type="domain" description="Transcription factor NusA N-terminal" evidence="8">
    <location>
        <begin position="6"/>
        <end position="125"/>
    </location>
</feature>
<comment type="similarity">
    <text evidence="7">Belongs to the NusA family.</text>
</comment>
<dbReference type="GO" id="GO:0003700">
    <property type="term" value="F:DNA-binding transcription factor activity"/>
    <property type="evidence" value="ECO:0007669"/>
    <property type="project" value="InterPro"/>
</dbReference>
<keyword evidence="3 7" id="KW-0889">Transcription antitermination</keyword>
<reference evidence="11 12" key="1">
    <citation type="submission" date="2019-07" db="EMBL/GenBank/DDBJ databases">
        <title>Genome sequencing for Formosa sp. PS13.</title>
        <authorList>
            <person name="Park S.-J."/>
        </authorList>
    </citation>
    <scope>NUCLEOTIDE SEQUENCE [LARGE SCALE GENOMIC DNA]</scope>
    <source>
        <strain evidence="11 12">PS13</strain>
    </source>
</reference>
<evidence type="ECO:0000256" key="4">
    <source>
        <dbReference type="ARBA" id="ARBA00022884"/>
    </source>
</evidence>
<evidence type="ECO:0000313" key="11">
    <source>
        <dbReference type="EMBL" id="QDO92961.1"/>
    </source>
</evidence>
<feature type="domain" description="Transcription factor NusA first KH" evidence="9">
    <location>
        <begin position="202"/>
        <end position="278"/>
    </location>
</feature>
<evidence type="ECO:0000256" key="6">
    <source>
        <dbReference type="ARBA" id="ARBA00023163"/>
    </source>
</evidence>
<dbReference type="InterPro" id="IPR013735">
    <property type="entry name" value="TF_NusA_N"/>
</dbReference>
<dbReference type="SUPFAM" id="SSF50249">
    <property type="entry name" value="Nucleic acid-binding proteins"/>
    <property type="match status" value="1"/>
</dbReference>
<dbReference type="PANTHER" id="PTHR22648:SF0">
    <property type="entry name" value="TRANSCRIPTION TERMINATION_ANTITERMINATION PROTEIN NUSA"/>
    <property type="match status" value="1"/>
</dbReference>
<gene>
    <name evidence="7 11" type="primary">nusA</name>
    <name evidence="11" type="ORF">FNB79_02885</name>
</gene>
<dbReference type="Pfam" id="PF26594">
    <property type="entry name" value="KH_NusA_2nd"/>
    <property type="match status" value="1"/>
</dbReference>
<evidence type="ECO:0000259" key="10">
    <source>
        <dbReference type="Pfam" id="PF26594"/>
    </source>
</evidence>
<feature type="domain" description="NusA-like second KH" evidence="10">
    <location>
        <begin position="284"/>
        <end position="344"/>
    </location>
</feature>